<gene>
    <name evidence="1" type="ORF">ACFORO_42675</name>
</gene>
<protein>
    <submittedName>
        <fullName evidence="1">Uncharacterized protein</fullName>
    </submittedName>
</protein>
<sequence>MKVSPAFGEWLMGIPGRITSVSGLPINAQLKLAGNGVVPQQAEIAIRELLAILSADETEQAA</sequence>
<evidence type="ECO:0000313" key="2">
    <source>
        <dbReference type="Proteomes" id="UP001595764"/>
    </source>
</evidence>
<evidence type="ECO:0000313" key="1">
    <source>
        <dbReference type="EMBL" id="MFC3516928.1"/>
    </source>
</evidence>
<organism evidence="1 2">
    <name type="scientific">Amycolatopsis halotolerans</name>
    <dbReference type="NCBI Taxonomy" id="330083"/>
    <lineage>
        <taxon>Bacteria</taxon>
        <taxon>Bacillati</taxon>
        <taxon>Actinomycetota</taxon>
        <taxon>Actinomycetes</taxon>
        <taxon>Pseudonocardiales</taxon>
        <taxon>Pseudonocardiaceae</taxon>
        <taxon>Amycolatopsis</taxon>
    </lineage>
</organism>
<dbReference type="EMBL" id="JBHRWI010000070">
    <property type="protein sequence ID" value="MFC3516928.1"/>
    <property type="molecule type" value="Genomic_DNA"/>
</dbReference>
<reference evidence="2" key="1">
    <citation type="journal article" date="2019" name="Int. J. Syst. Evol. Microbiol.">
        <title>The Global Catalogue of Microorganisms (GCM) 10K type strain sequencing project: providing services to taxonomists for standard genome sequencing and annotation.</title>
        <authorList>
            <consortium name="The Broad Institute Genomics Platform"/>
            <consortium name="The Broad Institute Genome Sequencing Center for Infectious Disease"/>
            <person name="Wu L."/>
            <person name="Ma J."/>
        </authorList>
    </citation>
    <scope>NUCLEOTIDE SEQUENCE [LARGE SCALE GENOMIC DNA]</scope>
    <source>
        <strain evidence="2">CGMCC 4.7682</strain>
    </source>
</reference>
<accession>A0ABV7QXF5</accession>
<proteinExistence type="predicted"/>
<comment type="caution">
    <text evidence="1">The sequence shown here is derived from an EMBL/GenBank/DDBJ whole genome shotgun (WGS) entry which is preliminary data.</text>
</comment>
<dbReference type="RefSeq" id="WP_377870211.1">
    <property type="nucleotide sequence ID" value="NZ_JBHMAY010000021.1"/>
</dbReference>
<name>A0ABV7QXF5_9PSEU</name>
<keyword evidence="2" id="KW-1185">Reference proteome</keyword>
<dbReference type="Proteomes" id="UP001595764">
    <property type="component" value="Unassembled WGS sequence"/>
</dbReference>